<protein>
    <submittedName>
        <fullName evidence="1">Uncharacterized protein</fullName>
    </submittedName>
</protein>
<dbReference type="RefSeq" id="WP_012473387.1">
    <property type="nucleotide sequence ID" value="NC_010830.1"/>
</dbReference>
<organism evidence="1 2">
    <name type="scientific">Amoebophilus asiaticus (strain 5a2)</name>
    <dbReference type="NCBI Taxonomy" id="452471"/>
    <lineage>
        <taxon>Bacteria</taxon>
        <taxon>Pseudomonadati</taxon>
        <taxon>Bacteroidota</taxon>
        <taxon>Cytophagia</taxon>
        <taxon>Cytophagales</taxon>
        <taxon>Amoebophilaceae</taxon>
        <taxon>Candidatus Amoebophilus</taxon>
    </lineage>
</organism>
<gene>
    <name evidence="1" type="ordered locus">Aasi_1913</name>
</gene>
<reference evidence="1 2" key="1">
    <citation type="journal article" date="2010" name="J. Bacteriol.">
        <title>The genome of the amoeba symbiont 'Candidatus Amoebophilus asiaticus' reveals common mechanisms for host cell interaction among amoeba-associated bacteria.</title>
        <authorList>
            <person name="Schmitz-Esser S."/>
            <person name="Tischler P."/>
            <person name="Arnold R."/>
            <person name="Montanaro J."/>
            <person name="Wagner M."/>
            <person name="Rattei T."/>
            <person name="Horn M."/>
        </authorList>
    </citation>
    <scope>NUCLEOTIDE SEQUENCE [LARGE SCALE GENOMIC DNA]</scope>
    <source>
        <strain evidence="1 2">5a2</strain>
    </source>
</reference>
<dbReference type="HOGENOM" id="CLU_2566305_0_0_10"/>
<name>C3L487_AMOA5</name>
<evidence type="ECO:0000313" key="2">
    <source>
        <dbReference type="Proteomes" id="UP000001227"/>
    </source>
</evidence>
<evidence type="ECO:0000313" key="1">
    <source>
        <dbReference type="EMBL" id="ACP21128.1"/>
    </source>
</evidence>
<keyword evidence="2" id="KW-1185">Reference proteome</keyword>
<dbReference type="EMBL" id="CP001102">
    <property type="protein sequence ID" value="ACP21128.1"/>
    <property type="molecule type" value="Genomic_DNA"/>
</dbReference>
<dbReference type="KEGG" id="aas:Aasi_1913"/>
<dbReference type="AlphaFoldDB" id="C3L487"/>
<accession>C3L487</accession>
<sequence length="81" mass="9029">MKVSLQVAAFALYKDFAANGQARLASTITYYEKREGSNDKYFQTGLPRELSVLQEKAHKLEDARTVVITESPVDALSYLAT</sequence>
<proteinExistence type="predicted"/>
<dbReference type="Proteomes" id="UP000001227">
    <property type="component" value="Chromosome"/>
</dbReference>